<dbReference type="EMBL" id="JARIHO010000018">
    <property type="protein sequence ID" value="KAJ7347775.1"/>
    <property type="molecule type" value="Genomic_DNA"/>
</dbReference>
<organism evidence="1 2">
    <name type="scientific">Mycena albidolilacea</name>
    <dbReference type="NCBI Taxonomy" id="1033008"/>
    <lineage>
        <taxon>Eukaryota</taxon>
        <taxon>Fungi</taxon>
        <taxon>Dikarya</taxon>
        <taxon>Basidiomycota</taxon>
        <taxon>Agaricomycotina</taxon>
        <taxon>Agaricomycetes</taxon>
        <taxon>Agaricomycetidae</taxon>
        <taxon>Agaricales</taxon>
        <taxon>Marasmiineae</taxon>
        <taxon>Mycenaceae</taxon>
        <taxon>Mycena</taxon>
    </lineage>
</organism>
<feature type="non-terminal residue" evidence="1">
    <location>
        <position position="1"/>
    </location>
</feature>
<accession>A0AAD7EQW5</accession>
<comment type="caution">
    <text evidence="1">The sequence shown here is derived from an EMBL/GenBank/DDBJ whole genome shotgun (WGS) entry which is preliminary data.</text>
</comment>
<name>A0AAD7EQW5_9AGAR</name>
<proteinExistence type="predicted"/>
<dbReference type="AlphaFoldDB" id="A0AAD7EQW5"/>
<protein>
    <submittedName>
        <fullName evidence="1">Uncharacterized protein</fullName>
    </submittedName>
</protein>
<dbReference type="Proteomes" id="UP001218218">
    <property type="component" value="Unassembled WGS sequence"/>
</dbReference>
<reference evidence="1" key="1">
    <citation type="submission" date="2023-03" db="EMBL/GenBank/DDBJ databases">
        <title>Massive genome expansion in bonnet fungi (Mycena s.s.) driven by repeated elements and novel gene families across ecological guilds.</title>
        <authorList>
            <consortium name="Lawrence Berkeley National Laboratory"/>
            <person name="Harder C.B."/>
            <person name="Miyauchi S."/>
            <person name="Viragh M."/>
            <person name="Kuo A."/>
            <person name="Thoen E."/>
            <person name="Andreopoulos B."/>
            <person name="Lu D."/>
            <person name="Skrede I."/>
            <person name="Drula E."/>
            <person name="Henrissat B."/>
            <person name="Morin E."/>
            <person name="Kohler A."/>
            <person name="Barry K."/>
            <person name="LaButti K."/>
            <person name="Morin E."/>
            <person name="Salamov A."/>
            <person name="Lipzen A."/>
            <person name="Mereny Z."/>
            <person name="Hegedus B."/>
            <person name="Baldrian P."/>
            <person name="Stursova M."/>
            <person name="Weitz H."/>
            <person name="Taylor A."/>
            <person name="Grigoriev I.V."/>
            <person name="Nagy L.G."/>
            <person name="Martin F."/>
            <person name="Kauserud H."/>
        </authorList>
    </citation>
    <scope>NUCLEOTIDE SEQUENCE</scope>
    <source>
        <strain evidence="1">CBHHK002</strain>
    </source>
</reference>
<sequence>RISSPTFGLPHSYTRQLFQTVVVPRMEYALQLWYRPVTECESARRSGTVWVTKALGKVQRQACKLIMGSLRTTATDMQNYHANIAPIHLRLNRLVYNAAARLAALPASNPV</sequence>
<keyword evidence="2" id="KW-1185">Reference proteome</keyword>
<gene>
    <name evidence="1" type="ORF">DFH08DRAFT_699005</name>
</gene>
<evidence type="ECO:0000313" key="2">
    <source>
        <dbReference type="Proteomes" id="UP001218218"/>
    </source>
</evidence>
<evidence type="ECO:0000313" key="1">
    <source>
        <dbReference type="EMBL" id="KAJ7347775.1"/>
    </source>
</evidence>